<evidence type="ECO:0000256" key="5">
    <source>
        <dbReference type="ARBA" id="ARBA00022963"/>
    </source>
</evidence>
<evidence type="ECO:0000259" key="8">
    <source>
        <dbReference type="PROSITE" id="PS51841"/>
    </source>
</evidence>
<dbReference type="InterPro" id="IPR001322">
    <property type="entry name" value="Lamin_tail_dom"/>
</dbReference>
<gene>
    <name evidence="9" type="primary">clsB</name>
    <name evidence="9" type="ORF">HRbin22_00121</name>
</gene>
<dbReference type="EC" id="3.1.4.4" evidence="3"/>
<dbReference type="InterPro" id="IPR001736">
    <property type="entry name" value="PLipase_D/transphosphatidylase"/>
</dbReference>
<dbReference type="PANTHER" id="PTHR43856">
    <property type="entry name" value="CARDIOLIPIN HYDROLASE"/>
    <property type="match status" value="1"/>
</dbReference>
<evidence type="ECO:0000256" key="4">
    <source>
        <dbReference type="ARBA" id="ARBA00022801"/>
    </source>
</evidence>
<dbReference type="GO" id="GO:0016042">
    <property type="term" value="P:lipid catabolic process"/>
    <property type="evidence" value="ECO:0007669"/>
    <property type="project" value="UniProtKB-KW"/>
</dbReference>
<evidence type="ECO:0000256" key="2">
    <source>
        <dbReference type="ARBA" id="ARBA00008664"/>
    </source>
</evidence>
<dbReference type="InterPro" id="IPR036415">
    <property type="entry name" value="Lamin_tail_dom_sf"/>
</dbReference>
<feature type="domain" description="PLD phosphodiesterase" evidence="7">
    <location>
        <begin position="340"/>
        <end position="367"/>
    </location>
</feature>
<dbReference type="Gene3D" id="3.30.870.10">
    <property type="entry name" value="Endonuclease Chain A"/>
    <property type="match status" value="2"/>
</dbReference>
<comment type="caution">
    <text evidence="9">The sequence shown here is derived from an EMBL/GenBank/DDBJ whole genome shotgun (WGS) entry which is preliminary data.</text>
</comment>
<dbReference type="SUPFAM" id="SSF74853">
    <property type="entry name" value="Lamin A/C globular tail domain"/>
    <property type="match status" value="2"/>
</dbReference>
<dbReference type="GO" id="GO:0016740">
    <property type="term" value="F:transferase activity"/>
    <property type="evidence" value="ECO:0007669"/>
    <property type="project" value="UniProtKB-KW"/>
</dbReference>
<comment type="similarity">
    <text evidence="2">Belongs to the phospholipase D family.</text>
</comment>
<evidence type="ECO:0000256" key="6">
    <source>
        <dbReference type="ARBA" id="ARBA00023098"/>
    </source>
</evidence>
<evidence type="ECO:0000259" key="7">
    <source>
        <dbReference type="PROSITE" id="PS50035"/>
    </source>
</evidence>
<dbReference type="Gene3D" id="2.60.40.1260">
    <property type="entry name" value="Lamin Tail domain"/>
    <property type="match status" value="1"/>
</dbReference>
<keyword evidence="6" id="KW-0443">Lipid metabolism</keyword>
<accession>A0A2H5Y372</accession>
<dbReference type="Pfam" id="PF00932">
    <property type="entry name" value="LTD"/>
    <property type="match status" value="2"/>
</dbReference>
<comment type="catalytic activity">
    <reaction evidence="1">
        <text>a 1,2-diacyl-sn-glycero-3-phosphocholine + H2O = a 1,2-diacyl-sn-glycero-3-phosphate + choline + H(+)</text>
        <dbReference type="Rhea" id="RHEA:14445"/>
        <dbReference type="ChEBI" id="CHEBI:15354"/>
        <dbReference type="ChEBI" id="CHEBI:15377"/>
        <dbReference type="ChEBI" id="CHEBI:15378"/>
        <dbReference type="ChEBI" id="CHEBI:57643"/>
        <dbReference type="ChEBI" id="CHEBI:58608"/>
        <dbReference type="EC" id="3.1.4.4"/>
    </reaction>
</comment>
<name>A0A2H5Y372_9CHLR</name>
<dbReference type="GO" id="GO:0016891">
    <property type="term" value="F:RNA endonuclease activity producing 5'-phosphomonoesters, hydrolytic mechanism"/>
    <property type="evidence" value="ECO:0007669"/>
    <property type="project" value="TreeGrafter"/>
</dbReference>
<dbReference type="InterPro" id="IPR025202">
    <property type="entry name" value="PLD-like_dom"/>
</dbReference>
<evidence type="ECO:0000256" key="1">
    <source>
        <dbReference type="ARBA" id="ARBA00000798"/>
    </source>
</evidence>
<dbReference type="EMBL" id="BEHY01000002">
    <property type="protein sequence ID" value="GBD07895.1"/>
    <property type="molecule type" value="Genomic_DNA"/>
</dbReference>
<evidence type="ECO:0000313" key="10">
    <source>
        <dbReference type="Proteomes" id="UP000236642"/>
    </source>
</evidence>
<dbReference type="Proteomes" id="UP000236642">
    <property type="component" value="Unassembled WGS sequence"/>
</dbReference>
<sequence>MHRVPRLILTALLGLSGMALLSLLPQAIQRSRAETPGVWITAAHPDGVFSGEPDEAVQLTAFGSAPVDLSGWSLRDRLTGTGGLRFPSGFTVAPGTSIWVAYHALSFTLAFGYPPDAAVFTDGLEAVRPVEGVWPGFANSGDEIALRDSSGALVDAVLYGQGYTETLGWHGRLVQVYGIPGARAEGRILVRLRDPITQLPIDTDTAADWASDVQDPWRGRRIRFPGWTPDRYETPFTLSGTLPMTLIIAPDHAFEAVAAWIDGAQSSIIGEMFTFEHPRLAERLAAAAQRGVSVTLLLEGTPPGGITDDERYACRLLREAGGQCLIMRNAPAAIPPAMRRYAYAHAKFLVRDDRGVLIGTENLSPRAMPDDPKEDGTEGQRGVLAAFESPEIAAFLNELFRRDTDPVFRDVGPLTQDPPPTYTPPITLGGRAYPVRFPRPIPITATDLTLIVGPEGMLNLNAGLWPLLREAGAGDRILAQQLSVPPWWGSGGADPATAPVISPNLYLASLLEAAGKGASVQLLLDRFYDDPADPRGNAATRSWLESLRTTSPTLSATLQVRLGNPGGRGLHNKMTLIHLRGEPYVILSSANGTETSHKLNRELALLFRSEEGFAALSELFRFDWELSRPKVYLPLIFRDHRPPHLLISEVLVNAPGIDPNEEWVELYHPGGAPLDLSGYRIGDAATPGDYEGMYRFPPGTILGPGQVIVVAVSAQAFSARYGVRPDFELAATDPLVPDLIPDSSWGRGSWNLNNTQDEVVLIGPEGEIDRVEWGSAPRCPAPPRGQSLERFPANRDTDTCADWRIQAFPSPGMIPR</sequence>
<keyword evidence="9" id="KW-0808">Transferase</keyword>
<organism evidence="9 10">
    <name type="scientific">Candidatus Thermoflexus japonica</name>
    <dbReference type="NCBI Taxonomy" id="2035417"/>
    <lineage>
        <taxon>Bacteria</taxon>
        <taxon>Bacillati</taxon>
        <taxon>Chloroflexota</taxon>
        <taxon>Thermoflexia</taxon>
        <taxon>Thermoflexales</taxon>
        <taxon>Thermoflexaceae</taxon>
        <taxon>Thermoflexus</taxon>
    </lineage>
</organism>
<dbReference type="PROSITE" id="PS51841">
    <property type="entry name" value="LTD"/>
    <property type="match status" value="2"/>
</dbReference>
<proteinExistence type="inferred from homology"/>
<evidence type="ECO:0000313" key="9">
    <source>
        <dbReference type="EMBL" id="GBD07895.1"/>
    </source>
</evidence>
<dbReference type="PROSITE" id="PS50035">
    <property type="entry name" value="PLD"/>
    <property type="match status" value="1"/>
</dbReference>
<dbReference type="AlphaFoldDB" id="A0A2H5Y372"/>
<dbReference type="Pfam" id="PF13091">
    <property type="entry name" value="PLDc_2"/>
    <property type="match status" value="2"/>
</dbReference>
<feature type="domain" description="LTD" evidence="8">
    <location>
        <begin position="25"/>
        <end position="161"/>
    </location>
</feature>
<feature type="domain" description="LTD" evidence="8">
    <location>
        <begin position="640"/>
        <end position="778"/>
    </location>
</feature>
<keyword evidence="4" id="KW-0378">Hydrolase</keyword>
<dbReference type="SUPFAM" id="SSF56024">
    <property type="entry name" value="Phospholipase D/nuclease"/>
    <property type="match status" value="2"/>
</dbReference>
<evidence type="ECO:0000256" key="3">
    <source>
        <dbReference type="ARBA" id="ARBA00012027"/>
    </source>
</evidence>
<dbReference type="PANTHER" id="PTHR43856:SF1">
    <property type="entry name" value="MITOCHONDRIAL CARDIOLIPIN HYDROLASE"/>
    <property type="match status" value="1"/>
</dbReference>
<dbReference type="InterPro" id="IPR051406">
    <property type="entry name" value="PLD_domain"/>
</dbReference>
<protein>
    <recommendedName>
        <fullName evidence="3">phospholipase D</fullName>
        <ecNumber evidence="3">3.1.4.4</ecNumber>
    </recommendedName>
</protein>
<dbReference type="GO" id="GO:0006793">
    <property type="term" value="P:phosphorus metabolic process"/>
    <property type="evidence" value="ECO:0007669"/>
    <property type="project" value="UniProtKB-ARBA"/>
</dbReference>
<reference evidence="10" key="1">
    <citation type="submission" date="2017-09" db="EMBL/GenBank/DDBJ databases">
        <title>Metaegenomics of thermophilic ammonia-oxidizing enrichment culture.</title>
        <authorList>
            <person name="Kato S."/>
            <person name="Suzuki K."/>
        </authorList>
    </citation>
    <scope>NUCLEOTIDE SEQUENCE [LARGE SCALE GENOMIC DNA]</scope>
</reference>
<dbReference type="GO" id="GO:0004630">
    <property type="term" value="F:phospholipase D activity"/>
    <property type="evidence" value="ECO:0007669"/>
    <property type="project" value="UniProtKB-EC"/>
</dbReference>
<keyword evidence="5" id="KW-0442">Lipid degradation</keyword>